<sequence length="140" mass="14441">MFKDKRLSANQTDTLIGQGSFIEGKLECTANLRVDGKFQGEIDCLGQVIVGETGEATSNIKGADIIVAGRVIGDITTEGRLTITSSGQVDGNVDVAKLIITEGGQLNGSSKMERTASSPSSASSVSPKAKNKKAAQPEAG</sequence>
<dbReference type="Proteomes" id="UP001597262">
    <property type="component" value="Unassembled WGS sequence"/>
</dbReference>
<organism evidence="3 4">
    <name type="scientific">Paenibacillus puldeungensis</name>
    <dbReference type="NCBI Taxonomy" id="696536"/>
    <lineage>
        <taxon>Bacteria</taxon>
        <taxon>Bacillati</taxon>
        <taxon>Bacillota</taxon>
        <taxon>Bacilli</taxon>
        <taxon>Bacillales</taxon>
        <taxon>Paenibacillaceae</taxon>
        <taxon>Paenibacillus</taxon>
    </lineage>
</organism>
<comment type="similarity">
    <text evidence="1">Belongs to the bactofilin family.</text>
</comment>
<dbReference type="Pfam" id="PF04519">
    <property type="entry name" value="Bactofilin"/>
    <property type="match status" value="1"/>
</dbReference>
<feature type="compositionally biased region" description="Low complexity" evidence="2">
    <location>
        <begin position="116"/>
        <end position="128"/>
    </location>
</feature>
<reference evidence="4" key="1">
    <citation type="journal article" date="2019" name="Int. J. Syst. Evol. Microbiol.">
        <title>The Global Catalogue of Microorganisms (GCM) 10K type strain sequencing project: providing services to taxonomists for standard genome sequencing and annotation.</title>
        <authorList>
            <consortium name="The Broad Institute Genomics Platform"/>
            <consortium name="The Broad Institute Genome Sequencing Center for Infectious Disease"/>
            <person name="Wu L."/>
            <person name="Ma J."/>
        </authorList>
    </citation>
    <scope>NUCLEOTIDE SEQUENCE [LARGE SCALE GENOMIC DNA]</scope>
    <source>
        <strain evidence="4">CCUG 59189</strain>
    </source>
</reference>
<evidence type="ECO:0000313" key="3">
    <source>
        <dbReference type="EMBL" id="MFD1175117.1"/>
    </source>
</evidence>
<evidence type="ECO:0000256" key="2">
    <source>
        <dbReference type="SAM" id="MobiDB-lite"/>
    </source>
</evidence>
<comment type="caution">
    <text evidence="3">The sequence shown here is derived from an EMBL/GenBank/DDBJ whole genome shotgun (WGS) entry which is preliminary data.</text>
</comment>
<dbReference type="InterPro" id="IPR007607">
    <property type="entry name" value="BacA/B"/>
</dbReference>
<keyword evidence="4" id="KW-1185">Reference proteome</keyword>
<dbReference type="RefSeq" id="WP_379316136.1">
    <property type="nucleotide sequence ID" value="NZ_JBHTLM010000001.1"/>
</dbReference>
<proteinExistence type="inferred from homology"/>
<accession>A0ABW3RRN4</accession>
<dbReference type="PANTHER" id="PTHR35024:SF4">
    <property type="entry name" value="POLYMER-FORMING CYTOSKELETAL PROTEIN"/>
    <property type="match status" value="1"/>
</dbReference>
<evidence type="ECO:0000256" key="1">
    <source>
        <dbReference type="ARBA" id="ARBA00044755"/>
    </source>
</evidence>
<dbReference type="EMBL" id="JBHTLM010000001">
    <property type="protein sequence ID" value="MFD1175117.1"/>
    <property type="molecule type" value="Genomic_DNA"/>
</dbReference>
<feature type="region of interest" description="Disordered" evidence="2">
    <location>
        <begin position="106"/>
        <end position="140"/>
    </location>
</feature>
<gene>
    <name evidence="3" type="ORF">ACFQ3W_02175</name>
</gene>
<evidence type="ECO:0000313" key="4">
    <source>
        <dbReference type="Proteomes" id="UP001597262"/>
    </source>
</evidence>
<name>A0ABW3RRN4_9BACL</name>
<protein>
    <submittedName>
        <fullName evidence="3">Polymer-forming cytoskeletal protein</fullName>
    </submittedName>
</protein>
<dbReference type="PANTHER" id="PTHR35024">
    <property type="entry name" value="HYPOTHETICAL CYTOSOLIC PROTEIN"/>
    <property type="match status" value="1"/>
</dbReference>